<evidence type="ECO:0000256" key="11">
    <source>
        <dbReference type="SAM" id="Phobius"/>
    </source>
</evidence>
<dbReference type="InterPro" id="IPR036188">
    <property type="entry name" value="FAD/NAD-bd_sf"/>
</dbReference>
<dbReference type="Proteomes" id="UP001610728">
    <property type="component" value="Unassembled WGS sequence"/>
</dbReference>
<reference evidence="13 14" key="1">
    <citation type="submission" date="2020-05" db="EMBL/GenBank/DDBJ databases">
        <title>Ceratocystis lukuohia genome.</title>
        <authorList>
            <person name="Harrington T.C."/>
            <person name="Kim K."/>
            <person name="Mayers C.G."/>
        </authorList>
    </citation>
    <scope>NUCLEOTIDE SEQUENCE [LARGE SCALE GENOMIC DNA]</scope>
    <source>
        <strain evidence="13 14">C4212</strain>
    </source>
</reference>
<evidence type="ECO:0000256" key="10">
    <source>
        <dbReference type="HAMAP-Rule" id="MF_03018"/>
    </source>
</evidence>
<evidence type="ECO:0000256" key="1">
    <source>
        <dbReference type="ARBA" id="ARBA00001974"/>
    </source>
</evidence>
<dbReference type="EMBL" id="JABSNW010000002">
    <property type="protein sequence ID" value="KAL2890483.1"/>
    <property type="molecule type" value="Genomic_DNA"/>
</dbReference>
<evidence type="ECO:0000313" key="13">
    <source>
        <dbReference type="EMBL" id="KAL2890483.1"/>
    </source>
</evidence>
<comment type="catalytic activity">
    <reaction evidence="9 10">
        <text>L-kynurenine + NADPH + O2 + H(+) = 3-hydroxy-L-kynurenine + NADP(+) + H2O</text>
        <dbReference type="Rhea" id="RHEA:20545"/>
        <dbReference type="ChEBI" id="CHEBI:15377"/>
        <dbReference type="ChEBI" id="CHEBI:15378"/>
        <dbReference type="ChEBI" id="CHEBI:15379"/>
        <dbReference type="ChEBI" id="CHEBI:57783"/>
        <dbReference type="ChEBI" id="CHEBI:57959"/>
        <dbReference type="ChEBI" id="CHEBI:58125"/>
        <dbReference type="ChEBI" id="CHEBI:58349"/>
        <dbReference type="EC" id="1.14.13.9"/>
    </reaction>
</comment>
<dbReference type="RefSeq" id="XP_070861663.1">
    <property type="nucleotide sequence ID" value="XM_071006659.1"/>
</dbReference>
<dbReference type="PANTHER" id="PTHR46028:SF2">
    <property type="entry name" value="KYNURENINE 3-MONOOXYGENASE"/>
    <property type="match status" value="1"/>
</dbReference>
<keyword evidence="7 10" id="KW-0560">Oxidoreductase</keyword>
<comment type="cofactor">
    <cofactor evidence="1 10">
        <name>FAD</name>
        <dbReference type="ChEBI" id="CHEBI:57692"/>
    </cofactor>
</comment>
<dbReference type="EC" id="1.14.13.9" evidence="10"/>
<organism evidence="13 14">
    <name type="scientific">Ceratocystis lukuohia</name>
    <dbReference type="NCBI Taxonomy" id="2019550"/>
    <lineage>
        <taxon>Eukaryota</taxon>
        <taxon>Fungi</taxon>
        <taxon>Dikarya</taxon>
        <taxon>Ascomycota</taxon>
        <taxon>Pezizomycotina</taxon>
        <taxon>Sordariomycetes</taxon>
        <taxon>Hypocreomycetidae</taxon>
        <taxon>Microascales</taxon>
        <taxon>Ceratocystidaceae</taxon>
        <taxon>Ceratocystis</taxon>
    </lineage>
</organism>
<evidence type="ECO:0000256" key="7">
    <source>
        <dbReference type="ARBA" id="ARBA00023002"/>
    </source>
</evidence>
<evidence type="ECO:0000256" key="5">
    <source>
        <dbReference type="ARBA" id="ARBA00022827"/>
    </source>
</evidence>
<dbReference type="GeneID" id="98116658"/>
<evidence type="ECO:0000313" key="14">
    <source>
        <dbReference type="Proteomes" id="UP001610728"/>
    </source>
</evidence>
<keyword evidence="10 11" id="KW-0472">Membrane</keyword>
<name>A0ABR4MQB1_9PEZI</name>
<feature type="domain" description="FAD-binding" evidence="12">
    <location>
        <begin position="3"/>
        <end position="350"/>
    </location>
</feature>
<keyword evidence="14" id="KW-1185">Reference proteome</keyword>
<keyword evidence="8 10" id="KW-0503">Monooxygenase</keyword>
<comment type="caution">
    <text evidence="13">The sequence shown here is derived from an EMBL/GenBank/DDBJ whole genome shotgun (WGS) entry which is preliminary data.</text>
</comment>
<comment type="similarity">
    <text evidence="10">Belongs to the aromatic-ring hydroxylase family. KMO subfamily.</text>
</comment>
<dbReference type="Gene3D" id="3.50.50.60">
    <property type="entry name" value="FAD/NAD(P)-binding domain"/>
    <property type="match status" value="1"/>
</dbReference>
<protein>
    <recommendedName>
        <fullName evidence="10">Kynurenine 3-monooxygenase</fullName>
        <ecNumber evidence="10">1.14.13.9</ecNumber>
    </recommendedName>
    <alternativeName>
        <fullName evidence="10">Biosynthesis of nicotinic acid protein 4</fullName>
    </alternativeName>
    <alternativeName>
        <fullName evidence="10">Kynurenine 3-hydroxylase</fullName>
    </alternativeName>
</protein>
<evidence type="ECO:0000256" key="2">
    <source>
        <dbReference type="ARBA" id="ARBA00022630"/>
    </source>
</evidence>
<dbReference type="Pfam" id="PF01494">
    <property type="entry name" value="FAD_binding_3"/>
    <property type="match status" value="1"/>
</dbReference>
<feature type="transmembrane region" description="Helical" evidence="11">
    <location>
        <begin position="460"/>
        <end position="481"/>
    </location>
</feature>
<evidence type="ECO:0000256" key="4">
    <source>
        <dbReference type="ARBA" id="ARBA00022787"/>
    </source>
</evidence>
<evidence type="ECO:0000256" key="3">
    <source>
        <dbReference type="ARBA" id="ARBA00022642"/>
    </source>
</evidence>
<keyword evidence="2 10" id="KW-0285">Flavoprotein</keyword>
<keyword evidence="6 10" id="KW-0521">NADP</keyword>
<keyword evidence="4 10" id="KW-1000">Mitochondrion outer membrane</keyword>
<evidence type="ECO:0000259" key="12">
    <source>
        <dbReference type="Pfam" id="PF01494"/>
    </source>
</evidence>
<evidence type="ECO:0000256" key="8">
    <source>
        <dbReference type="ARBA" id="ARBA00023033"/>
    </source>
</evidence>
<gene>
    <name evidence="10" type="primary">BNA4</name>
    <name evidence="13" type="ORF">HOO65_021025</name>
</gene>
<keyword evidence="11" id="KW-1133">Transmembrane helix</keyword>
<dbReference type="PANTHER" id="PTHR46028">
    <property type="entry name" value="KYNURENINE 3-MONOOXYGENASE"/>
    <property type="match status" value="1"/>
</dbReference>
<comment type="pathway">
    <text evidence="10">Cofactor biosynthesis; NAD(+) biosynthesis; quinolinate from L-kynurenine: step 1/3.</text>
</comment>
<dbReference type="InterPro" id="IPR027545">
    <property type="entry name" value="Kynurenine_monooxygenase"/>
</dbReference>
<accession>A0ABR4MQB1</accession>
<evidence type="ECO:0000256" key="9">
    <source>
        <dbReference type="ARBA" id="ARBA00047818"/>
    </source>
</evidence>
<dbReference type="SUPFAM" id="SSF51905">
    <property type="entry name" value="FAD/NAD(P)-binding domain"/>
    <property type="match status" value="1"/>
</dbReference>
<proteinExistence type="inferred from homology"/>
<evidence type="ECO:0000256" key="6">
    <source>
        <dbReference type="ARBA" id="ARBA00022857"/>
    </source>
</evidence>
<keyword evidence="5 10" id="KW-0274">FAD</keyword>
<keyword evidence="3 10" id="KW-0662">Pyridine nucleotide biosynthesis</keyword>
<keyword evidence="11" id="KW-0812">Transmembrane</keyword>
<keyword evidence="10" id="KW-0496">Mitochondrion</keyword>
<dbReference type="InterPro" id="IPR002938">
    <property type="entry name" value="FAD-bd"/>
</dbReference>
<dbReference type="HAMAP" id="MF_01971">
    <property type="entry name" value="Kynurenine_monooxygenase"/>
    <property type="match status" value="1"/>
</dbReference>
<sequence length="507" mass="57619">MQKTVIVGGGPVGSLAALYAAHRGHEVEVYELRPDLRDPSTVPLNFTRSINLAVSERGINAMRNSGFPDLLEDVFKSALPMRGRMIHGRKADGTFYEEAQDYDPFGRTIFSMDRTILNKTLLDTLEAQPNVKIFFSHKLTGVDFRKNEAWFEINGQSPTEKPREEIRISFDFLIGADGAHSLTRYHLMKFTRMNFQQEYVDTLWCEFRIDPLEPDSSCENKPRFAISPGHLHIWPGKDFMFIAIPSDDGSFVCTLFLPSAEFSKLEADVSTIPEFFDCHFPGVTELIKPSQLVESFTKNPHLPLVSIKAKPYHYGSSAVIVGDAAHAMVPFYAQGLNCGMEDVRILFSVLDKYAKLIQDNSPDGSSDASMLQLSQRAMALNEYTEVRVPDAHVVNDLALQNYIEMRASVLSRTYLLRKWLEEKVSVYFPALGWKTRYMRISFGNERYSEVLKKTEHQGKVLSRIILASLASPFFFGAVFLWGRRHQNSGLTIMNGMGWLRHITNMWQ</sequence>
<comment type="function">
    <text evidence="10">Catalyzes the hydroxylation of L-kynurenine (L-Kyn) to form 3-hydroxy-L-kynurenine (L-3OHKyn). Required for synthesis of quinolinic acid.</text>
</comment>
<comment type="subcellular location">
    <subcellularLocation>
        <location evidence="10">Mitochondrion outer membrane</location>
    </subcellularLocation>
</comment>
<dbReference type="PRINTS" id="PR00420">
    <property type="entry name" value="RNGMNOXGNASE"/>
</dbReference>